<dbReference type="RefSeq" id="WP_134386416.1">
    <property type="nucleotide sequence ID" value="NZ_BMWW01000015.1"/>
</dbReference>
<name>A0A4P7BHY8_9BURK</name>
<sequence>MELSAALHKFVNAFQRSEMSIGKVEYTPAAPAPQSSMPLEGVLADYYKFLYVDTHAHVGGLFHFSLYAPADLLRLQYGWHWIKNENGETIEDPHWPRQWVVIADRNGDAIFVDTSTGAVHGSIQKQNMLLTDDLSQFFDVIAEGMSIEMDKYHFEAEDDDANITQEFLDDVHSLLQPRLGAVKSKNFYEFFFG</sequence>
<dbReference type="Proteomes" id="UP000619512">
    <property type="component" value="Unassembled WGS sequence"/>
</dbReference>
<dbReference type="InterPro" id="IPR037883">
    <property type="entry name" value="Knr4/Smi1-like_sf"/>
</dbReference>
<reference evidence="1" key="1">
    <citation type="journal article" date="2014" name="Int. J. Syst. Evol. Microbiol.">
        <title>Complete genome sequence of Corynebacterium casei LMG S-19264T (=DSM 44701T), isolated from a smear-ripened cheese.</title>
        <authorList>
            <consortium name="US DOE Joint Genome Institute (JGI-PGF)"/>
            <person name="Walter F."/>
            <person name="Albersmeier A."/>
            <person name="Kalinowski J."/>
            <person name="Ruckert C."/>
        </authorList>
    </citation>
    <scope>NUCLEOTIDE SEQUENCE</scope>
    <source>
        <strain evidence="1">KCTC 12344</strain>
    </source>
</reference>
<accession>A0A4P7BHY8</accession>
<evidence type="ECO:0000313" key="4">
    <source>
        <dbReference type="Proteomes" id="UP000619512"/>
    </source>
</evidence>
<reference evidence="2 3" key="2">
    <citation type="submission" date="2019-03" db="EMBL/GenBank/DDBJ databases">
        <title>Draft Genome Sequences of Six Type Strains of the Genus Massilia.</title>
        <authorList>
            <person name="Miess H."/>
            <person name="Frediansyhah A."/>
            <person name="Gross H."/>
        </authorList>
    </citation>
    <scope>NUCLEOTIDE SEQUENCE [LARGE SCALE GENOMIC DNA]</scope>
    <source>
        <strain evidence="2 3">DSM 17505</strain>
    </source>
</reference>
<evidence type="ECO:0000313" key="2">
    <source>
        <dbReference type="EMBL" id="QBQ37892.1"/>
    </source>
</evidence>
<organism evidence="1 4">
    <name type="scientific">Pseudoduganella plicata</name>
    <dbReference type="NCBI Taxonomy" id="321984"/>
    <lineage>
        <taxon>Bacteria</taxon>
        <taxon>Pseudomonadati</taxon>
        <taxon>Pseudomonadota</taxon>
        <taxon>Betaproteobacteria</taxon>
        <taxon>Burkholderiales</taxon>
        <taxon>Oxalobacteraceae</taxon>
        <taxon>Telluria group</taxon>
        <taxon>Pseudoduganella</taxon>
    </lineage>
</organism>
<reference evidence="1" key="3">
    <citation type="submission" date="2022-12" db="EMBL/GenBank/DDBJ databases">
        <authorList>
            <person name="Sun Q."/>
            <person name="Kim S."/>
        </authorList>
    </citation>
    <scope>NUCLEOTIDE SEQUENCE</scope>
    <source>
        <strain evidence="1">KCTC 12344</strain>
    </source>
</reference>
<dbReference type="EMBL" id="CP038026">
    <property type="protein sequence ID" value="QBQ37892.1"/>
    <property type="molecule type" value="Genomic_DNA"/>
</dbReference>
<dbReference type="AlphaFoldDB" id="A0A4P7BHY8"/>
<protein>
    <recommendedName>
        <fullName evidence="5">SMI1/KNR4 family protein</fullName>
    </recommendedName>
</protein>
<dbReference type="OrthoDB" id="2738255at2"/>
<gene>
    <name evidence="2" type="ORF">E1742_18200</name>
    <name evidence="1" type="ORF">GCM10007388_49970</name>
</gene>
<dbReference type="Proteomes" id="UP000294359">
    <property type="component" value="Chromosome"/>
</dbReference>
<evidence type="ECO:0008006" key="5">
    <source>
        <dbReference type="Google" id="ProtNLM"/>
    </source>
</evidence>
<evidence type="ECO:0000313" key="1">
    <source>
        <dbReference type="EMBL" id="GGZ10560.1"/>
    </source>
</evidence>
<dbReference type="SUPFAM" id="SSF160631">
    <property type="entry name" value="SMI1/KNR4-like"/>
    <property type="match status" value="1"/>
</dbReference>
<evidence type="ECO:0000313" key="3">
    <source>
        <dbReference type="Proteomes" id="UP000294359"/>
    </source>
</evidence>
<keyword evidence="3" id="KW-1185">Reference proteome</keyword>
<proteinExistence type="predicted"/>
<dbReference type="EMBL" id="BMWW01000015">
    <property type="protein sequence ID" value="GGZ10560.1"/>
    <property type="molecule type" value="Genomic_DNA"/>
</dbReference>